<evidence type="ECO:0000313" key="2">
    <source>
        <dbReference type="Proteomes" id="UP000008068"/>
    </source>
</evidence>
<evidence type="ECO:0000313" key="1">
    <source>
        <dbReference type="EMBL" id="EGT53784.1"/>
    </source>
</evidence>
<keyword evidence="2" id="KW-1185">Reference proteome</keyword>
<dbReference type="EMBL" id="GL380363">
    <property type="protein sequence ID" value="EGT53784.1"/>
    <property type="molecule type" value="Genomic_DNA"/>
</dbReference>
<gene>
    <name evidence="1" type="ORF">CAEBREN_04860</name>
</gene>
<dbReference type="InParanoid" id="G0PFG8"/>
<accession>G0PFG8</accession>
<name>G0PFG8_CAEBE</name>
<sequence length="20" mass="2445">MTGKKFILRIEKCRFNLIFS</sequence>
<dbReference type="HOGENOM" id="CLU_3428591_0_0_1"/>
<dbReference type="Proteomes" id="UP000008068">
    <property type="component" value="Unassembled WGS sequence"/>
</dbReference>
<organism evidence="2">
    <name type="scientific">Caenorhabditis brenneri</name>
    <name type="common">Nematode worm</name>
    <dbReference type="NCBI Taxonomy" id="135651"/>
    <lineage>
        <taxon>Eukaryota</taxon>
        <taxon>Metazoa</taxon>
        <taxon>Ecdysozoa</taxon>
        <taxon>Nematoda</taxon>
        <taxon>Chromadorea</taxon>
        <taxon>Rhabditida</taxon>
        <taxon>Rhabditina</taxon>
        <taxon>Rhabditomorpha</taxon>
        <taxon>Rhabditoidea</taxon>
        <taxon>Rhabditidae</taxon>
        <taxon>Peloderinae</taxon>
        <taxon>Caenorhabditis</taxon>
    </lineage>
</organism>
<proteinExistence type="predicted"/>
<dbReference type="AlphaFoldDB" id="G0PFG8"/>
<reference evidence="2" key="1">
    <citation type="submission" date="2011-07" db="EMBL/GenBank/DDBJ databases">
        <authorList>
            <consortium name="Caenorhabditis brenneri Sequencing and Analysis Consortium"/>
            <person name="Wilson R.K."/>
        </authorList>
    </citation>
    <scope>NUCLEOTIDE SEQUENCE [LARGE SCALE GENOMIC DNA]</scope>
    <source>
        <strain evidence="2">PB2801</strain>
    </source>
</reference>
<protein>
    <submittedName>
        <fullName evidence="1">Uncharacterized protein</fullName>
    </submittedName>
</protein>